<feature type="region of interest" description="Disordered" evidence="1">
    <location>
        <begin position="119"/>
        <end position="174"/>
    </location>
</feature>
<feature type="region of interest" description="Disordered" evidence="1">
    <location>
        <begin position="78"/>
        <end position="107"/>
    </location>
</feature>
<proteinExistence type="predicted"/>
<gene>
    <name evidence="2" type="ORF">CERZMDRAFT_89198</name>
</gene>
<accession>A0A6A6F001</accession>
<protein>
    <submittedName>
        <fullName evidence="2">Uncharacterized protein</fullName>
    </submittedName>
</protein>
<keyword evidence="3" id="KW-1185">Reference proteome</keyword>
<dbReference type="EMBL" id="ML992717">
    <property type="protein sequence ID" value="KAF2206580.1"/>
    <property type="molecule type" value="Genomic_DNA"/>
</dbReference>
<evidence type="ECO:0000313" key="2">
    <source>
        <dbReference type="EMBL" id="KAF2206580.1"/>
    </source>
</evidence>
<name>A0A6A6F001_9PEZI</name>
<evidence type="ECO:0000256" key="1">
    <source>
        <dbReference type="SAM" id="MobiDB-lite"/>
    </source>
</evidence>
<feature type="compositionally biased region" description="Basic and acidic residues" evidence="1">
    <location>
        <begin position="81"/>
        <end position="103"/>
    </location>
</feature>
<dbReference type="AlphaFoldDB" id="A0A6A6F001"/>
<organism evidence="2 3">
    <name type="scientific">Cercospora zeae-maydis SCOH1-5</name>
    <dbReference type="NCBI Taxonomy" id="717836"/>
    <lineage>
        <taxon>Eukaryota</taxon>
        <taxon>Fungi</taxon>
        <taxon>Dikarya</taxon>
        <taxon>Ascomycota</taxon>
        <taxon>Pezizomycotina</taxon>
        <taxon>Dothideomycetes</taxon>
        <taxon>Dothideomycetidae</taxon>
        <taxon>Mycosphaerellales</taxon>
        <taxon>Mycosphaerellaceae</taxon>
        <taxon>Cercospora</taxon>
    </lineage>
</organism>
<sequence length="351" mass="38571">MSFIDSARQLMTAPWNTASMVKVITNGSWTGCSDHLVRWGNQYGHHVTKTARGWQPEAGITITPKICSGFSQIDTTTEARCQSEHESDQSTKRQSEHGYDSSAKRQQTVKLGGARLLEERSSSADSADEVQIISAPDGDSSGALRPAREHRTQSREPASLPESKAVEDPSTNQQQASIVGALRHLQATAAGHRHRHFQASELASAHEYAGTGPAATHHGLETRLAGQGPTHSAAHNNKHYPWGGTTFQISWSSTPSQQQVFAGACETVEEFFCYIEEQMLCHAECHAASLQGKKIHAASLYLESHREESGMSDHHIRRDDSNAWAEVRNALVQRCKTNHAPLPLQIFAHWS</sequence>
<evidence type="ECO:0000313" key="3">
    <source>
        <dbReference type="Proteomes" id="UP000799539"/>
    </source>
</evidence>
<dbReference type="Proteomes" id="UP000799539">
    <property type="component" value="Unassembled WGS sequence"/>
</dbReference>
<reference evidence="2" key="1">
    <citation type="journal article" date="2020" name="Stud. Mycol.">
        <title>101 Dothideomycetes genomes: a test case for predicting lifestyles and emergence of pathogens.</title>
        <authorList>
            <person name="Haridas S."/>
            <person name="Albert R."/>
            <person name="Binder M."/>
            <person name="Bloem J."/>
            <person name="Labutti K."/>
            <person name="Salamov A."/>
            <person name="Andreopoulos B."/>
            <person name="Baker S."/>
            <person name="Barry K."/>
            <person name="Bills G."/>
            <person name="Bluhm B."/>
            <person name="Cannon C."/>
            <person name="Castanera R."/>
            <person name="Culley D."/>
            <person name="Daum C."/>
            <person name="Ezra D."/>
            <person name="Gonzalez J."/>
            <person name="Henrissat B."/>
            <person name="Kuo A."/>
            <person name="Liang C."/>
            <person name="Lipzen A."/>
            <person name="Lutzoni F."/>
            <person name="Magnuson J."/>
            <person name="Mondo S."/>
            <person name="Nolan M."/>
            <person name="Ohm R."/>
            <person name="Pangilinan J."/>
            <person name="Park H.-J."/>
            <person name="Ramirez L."/>
            <person name="Alfaro M."/>
            <person name="Sun H."/>
            <person name="Tritt A."/>
            <person name="Yoshinaga Y."/>
            <person name="Zwiers L.-H."/>
            <person name="Turgeon B."/>
            <person name="Goodwin S."/>
            <person name="Spatafora J."/>
            <person name="Crous P."/>
            <person name="Grigoriev I."/>
        </authorList>
    </citation>
    <scope>NUCLEOTIDE SEQUENCE</scope>
    <source>
        <strain evidence="2">SCOH1-5</strain>
    </source>
</reference>